<feature type="chain" id="PRO_5016390072" evidence="1">
    <location>
        <begin position="24"/>
        <end position="287"/>
    </location>
</feature>
<dbReference type="InterPro" id="IPR003709">
    <property type="entry name" value="VanY-like_core_dom"/>
</dbReference>
<dbReference type="Proteomes" id="UP000249524">
    <property type="component" value="Unassembled WGS sequence"/>
</dbReference>
<keyword evidence="3" id="KW-0645">Protease</keyword>
<dbReference type="PANTHER" id="PTHR34385">
    <property type="entry name" value="D-ALANYL-D-ALANINE CARBOXYPEPTIDASE"/>
    <property type="match status" value="1"/>
</dbReference>
<dbReference type="PANTHER" id="PTHR34385:SF1">
    <property type="entry name" value="PEPTIDOGLYCAN L-ALANYL-D-GLUTAMATE ENDOPEPTIDASE CWLK"/>
    <property type="match status" value="1"/>
</dbReference>
<evidence type="ECO:0000259" key="2">
    <source>
        <dbReference type="Pfam" id="PF02557"/>
    </source>
</evidence>
<dbReference type="AlphaFoldDB" id="A0A328B4R0"/>
<organism evidence="3 4">
    <name type="scientific">Phenylobacterium kunshanense</name>
    <dbReference type="NCBI Taxonomy" id="1445034"/>
    <lineage>
        <taxon>Bacteria</taxon>
        <taxon>Pseudomonadati</taxon>
        <taxon>Pseudomonadota</taxon>
        <taxon>Alphaproteobacteria</taxon>
        <taxon>Caulobacterales</taxon>
        <taxon>Caulobacteraceae</taxon>
        <taxon>Phenylobacterium</taxon>
    </lineage>
</organism>
<comment type="caution">
    <text evidence="3">The sequence shown here is derived from an EMBL/GenBank/DDBJ whole genome shotgun (WGS) entry which is preliminary data.</text>
</comment>
<evidence type="ECO:0000313" key="3">
    <source>
        <dbReference type="EMBL" id="RAK62153.1"/>
    </source>
</evidence>
<dbReference type="Pfam" id="PF02557">
    <property type="entry name" value="VanY"/>
    <property type="match status" value="1"/>
</dbReference>
<dbReference type="OrthoDB" id="9792074at2"/>
<keyword evidence="1" id="KW-0732">Signal</keyword>
<accession>A0A328B4R0</accession>
<dbReference type="RefSeq" id="WP_111278515.1">
    <property type="nucleotide sequence ID" value="NZ_QFYS01000013.1"/>
</dbReference>
<evidence type="ECO:0000256" key="1">
    <source>
        <dbReference type="SAM" id="SignalP"/>
    </source>
</evidence>
<evidence type="ECO:0000313" key="4">
    <source>
        <dbReference type="Proteomes" id="UP000249524"/>
    </source>
</evidence>
<keyword evidence="3" id="KW-0378">Hydrolase</keyword>
<gene>
    <name evidence="3" type="ORF">DJ019_19950</name>
</gene>
<dbReference type="InterPro" id="IPR052179">
    <property type="entry name" value="DD-CPase-like"/>
</dbReference>
<feature type="domain" description="D-alanyl-D-alanine carboxypeptidase-like core" evidence="2">
    <location>
        <begin position="160"/>
        <end position="284"/>
    </location>
</feature>
<dbReference type="SUPFAM" id="SSF55166">
    <property type="entry name" value="Hedgehog/DD-peptidase"/>
    <property type="match status" value="1"/>
</dbReference>
<dbReference type="InterPro" id="IPR009045">
    <property type="entry name" value="Zn_M74/Hedgehog-like"/>
</dbReference>
<keyword evidence="3" id="KW-0121">Carboxypeptidase</keyword>
<dbReference type="GO" id="GO:0004180">
    <property type="term" value="F:carboxypeptidase activity"/>
    <property type="evidence" value="ECO:0007669"/>
    <property type="project" value="UniProtKB-KW"/>
</dbReference>
<feature type="signal peptide" evidence="1">
    <location>
        <begin position="1"/>
        <end position="23"/>
    </location>
</feature>
<dbReference type="Gene3D" id="3.30.1380.10">
    <property type="match status" value="1"/>
</dbReference>
<name>A0A328B4R0_9CAUL</name>
<dbReference type="EMBL" id="QFYS01000013">
    <property type="protein sequence ID" value="RAK62153.1"/>
    <property type="molecule type" value="Genomic_DNA"/>
</dbReference>
<keyword evidence="4" id="KW-1185">Reference proteome</keyword>
<reference evidence="3 4" key="1">
    <citation type="submission" date="2018-05" db="EMBL/GenBank/DDBJ databases">
        <authorList>
            <person name="Lanie J.A."/>
            <person name="Ng W.-L."/>
            <person name="Kazmierczak K.M."/>
            <person name="Andrzejewski T.M."/>
            <person name="Davidsen T.M."/>
            <person name="Wayne K.J."/>
            <person name="Tettelin H."/>
            <person name="Glass J.I."/>
            <person name="Rusch D."/>
            <person name="Podicherti R."/>
            <person name="Tsui H.-C.T."/>
            <person name="Winkler M.E."/>
        </authorList>
    </citation>
    <scope>NUCLEOTIDE SEQUENCE [LARGE SCALE GENOMIC DNA]</scope>
    <source>
        <strain evidence="3 4">BUT-10</strain>
    </source>
</reference>
<proteinExistence type="predicted"/>
<dbReference type="GO" id="GO:0006508">
    <property type="term" value="P:proteolysis"/>
    <property type="evidence" value="ECO:0007669"/>
    <property type="project" value="InterPro"/>
</dbReference>
<protein>
    <submittedName>
        <fullName evidence="3">D-alanyl-D-alanine carboxypeptidase</fullName>
    </submittedName>
</protein>
<sequence length="287" mass="30988">MPATCILALIVAGCAPLQIPAPAPVTPPVSSHVPISPECRAEGWTDAAVANAASLQTLAWSPFGRAETGWEIYAPLIQQRIGTTCPPHSEGFAAALATWQRANDLGGDGVLTEPVFLTLKGELQGLREFVRFTALGQCPETPDLITAARLEEGYSGKQVWLRPKALAAYRRMVEAARAETPEIAVDPRNLTIFSGYRSPAADAARCQADGNCDGIVRARCSAHRTGLAMDIYVGQAPGYGPDSSADPNRLVMTQTPTYRWLLANAGRFGFVNYPFEPWHWEWTGEPP</sequence>